<keyword evidence="1" id="KW-0472">Membrane</keyword>
<evidence type="ECO:0000256" key="2">
    <source>
        <dbReference type="SAM" id="SignalP"/>
    </source>
</evidence>
<dbReference type="EMBL" id="CYKH01000245">
    <property type="protein sequence ID" value="CUF13634.1"/>
    <property type="molecule type" value="Genomic_DNA"/>
</dbReference>
<reference evidence="4" key="1">
    <citation type="submission" date="2015-09" db="EMBL/GenBank/DDBJ databases">
        <authorList>
            <consortium name="Pathogen Informatics"/>
        </authorList>
    </citation>
    <scope>NUCLEOTIDE SEQUENCE [LARGE SCALE GENOMIC DNA]</scope>
    <source>
        <strain evidence="4">Lake Konstanz</strain>
    </source>
</reference>
<gene>
    <name evidence="3" type="ORF">BSAL_59480</name>
</gene>
<accession>A0A0S4ITS7</accession>
<proteinExistence type="predicted"/>
<keyword evidence="2" id="KW-0732">Signal</keyword>
<protein>
    <submittedName>
        <fullName evidence="3">Membrane-associated protein, putative</fullName>
    </submittedName>
</protein>
<feature type="signal peptide" evidence="2">
    <location>
        <begin position="1"/>
        <end position="21"/>
    </location>
</feature>
<dbReference type="AlphaFoldDB" id="A0A0S4ITS7"/>
<organism evidence="3 4">
    <name type="scientific">Bodo saltans</name>
    <name type="common">Flagellated protozoan</name>
    <dbReference type="NCBI Taxonomy" id="75058"/>
    <lineage>
        <taxon>Eukaryota</taxon>
        <taxon>Discoba</taxon>
        <taxon>Euglenozoa</taxon>
        <taxon>Kinetoplastea</taxon>
        <taxon>Metakinetoplastina</taxon>
        <taxon>Eubodonida</taxon>
        <taxon>Bodonidae</taxon>
        <taxon>Bodo</taxon>
    </lineage>
</organism>
<dbReference type="Proteomes" id="UP000051952">
    <property type="component" value="Unassembled WGS sequence"/>
</dbReference>
<keyword evidence="4" id="KW-1185">Reference proteome</keyword>
<evidence type="ECO:0000313" key="4">
    <source>
        <dbReference type="Proteomes" id="UP000051952"/>
    </source>
</evidence>
<keyword evidence="1" id="KW-0812">Transmembrane</keyword>
<evidence type="ECO:0000256" key="1">
    <source>
        <dbReference type="SAM" id="Phobius"/>
    </source>
</evidence>
<dbReference type="VEuPathDB" id="TriTrypDB:BSAL_59480"/>
<name>A0A0S4ITS7_BODSA</name>
<evidence type="ECO:0000313" key="3">
    <source>
        <dbReference type="EMBL" id="CUF13634.1"/>
    </source>
</evidence>
<keyword evidence="1" id="KW-1133">Transmembrane helix</keyword>
<feature type="chain" id="PRO_5006621584" evidence="2">
    <location>
        <begin position="22"/>
        <end position="890"/>
    </location>
</feature>
<feature type="transmembrane region" description="Helical" evidence="1">
    <location>
        <begin position="864"/>
        <end position="886"/>
    </location>
</feature>
<feature type="non-terminal residue" evidence="3">
    <location>
        <position position="890"/>
    </location>
</feature>
<sequence>MHSSFLRLVSVLQFIAIGSQSVPCDVTSLTLESNMMYLFEDCRNWDDGNMSVPVLFSNEFLANVTVNIIRCSSMPFLSVSCSSSKQLEASDGMEGLTMTVQEVIMDSTKPMISYQQGSGALETRWKIDACAPVVSILMMDSVLCIDASGVSAAKQVLYVATPFVHVEVSKVNVRLVIQNVSITAETNFAQSLLAFSCLSVVVFPSYVYVSMNNVTVDMVGRALNYSQLAFASDKHILQTVLEFETTLIALENISVFMSGDCSFRVHFGLDTINSSTLSSDALSASYYAFVVHAQSQASSLGITLRNFSLVLSEQGSYYSELQGSQYVSMLMVEELSGLTDALIVLRNLVVHHTVAQFIDVHLDSLSSRYGAVVFVSCWTSAYVNIIIHNITARIEGYSGMPAALTSPTPMPGVLASIIILEVTLTFGTIDVRHAVAVMTLVNGSAPSIPFVAQVASLSFSIVAVDPRFNVTNCTISLSENSLVSHAGVLFAEGPALMSLNVFTGLIGLSGNCTNISITVINSDVLLASYSCSALSSMLLNMTGIVSLANMASAAAAAAPALAALQGSQPNEVTSAVLRMINTSVRLVTPSFQAPGTDFRGHVILPPTASNITIVILYPMQALSHTIVCPMTDCSLSISTITVSHALGSGAFAAATNTLRMHSSTLNISRSSLVSPTAGQQIAVIGHVSSSTPNALVWGGDGSRVIFGDSNFSGFAQLVGGTPAAWCFNGKLDQLTIECVVWNGGAVPKHSVPSPTSCLVVRRPFEVGCPYLESSLTATPSVSMLAEANTTAPTPAPLVSTSTAAVVTAVTTASTLLSLASAAGPFAQSLIIVGQSQCAPRAVQESTKDGRFLLSPFYALGDHGIVYGNVGLFGLLVGMQLIAVQFFKWRD</sequence>